<sequence>KEGGVSEANDSKKKAWTKCVRTWLTADGYLNKDCGQNKDKAQSTNSRRSEDGSAHDQKTPVEGEQLDGEEEDGDNFGSLFG</sequence>
<feature type="compositionally biased region" description="Acidic residues" evidence="1">
    <location>
        <begin position="64"/>
        <end position="74"/>
    </location>
</feature>
<organism evidence="2">
    <name type="scientific">Arion vulgaris</name>
    <dbReference type="NCBI Taxonomy" id="1028688"/>
    <lineage>
        <taxon>Eukaryota</taxon>
        <taxon>Metazoa</taxon>
        <taxon>Spiralia</taxon>
        <taxon>Lophotrochozoa</taxon>
        <taxon>Mollusca</taxon>
        <taxon>Gastropoda</taxon>
        <taxon>Heterobranchia</taxon>
        <taxon>Euthyneura</taxon>
        <taxon>Panpulmonata</taxon>
        <taxon>Eupulmonata</taxon>
        <taxon>Stylommatophora</taxon>
        <taxon>Helicina</taxon>
        <taxon>Arionoidea</taxon>
        <taxon>Arionidae</taxon>
        <taxon>Arion</taxon>
    </lineage>
</organism>
<gene>
    <name evidence="2" type="primary">ORF220510</name>
</gene>
<accession>A0A0B7C1P9</accession>
<feature type="non-terminal residue" evidence="2">
    <location>
        <position position="1"/>
    </location>
</feature>
<feature type="compositionally biased region" description="Basic and acidic residues" evidence="1">
    <location>
        <begin position="35"/>
        <end position="61"/>
    </location>
</feature>
<evidence type="ECO:0000313" key="2">
    <source>
        <dbReference type="EMBL" id="CEK99143.1"/>
    </source>
</evidence>
<proteinExistence type="predicted"/>
<evidence type="ECO:0000256" key="1">
    <source>
        <dbReference type="SAM" id="MobiDB-lite"/>
    </source>
</evidence>
<protein>
    <submittedName>
        <fullName evidence="2">Uncharacterized protein</fullName>
    </submittedName>
</protein>
<feature type="region of interest" description="Disordered" evidence="1">
    <location>
        <begin position="30"/>
        <end position="81"/>
    </location>
</feature>
<name>A0A0B7C1P9_9EUPU</name>
<reference evidence="2" key="1">
    <citation type="submission" date="2014-12" db="EMBL/GenBank/DDBJ databases">
        <title>Insight into the proteome of Arion vulgaris.</title>
        <authorList>
            <person name="Aradska J."/>
            <person name="Bulat T."/>
            <person name="Smidak R."/>
            <person name="Sarate P."/>
            <person name="Gangsoo J."/>
            <person name="Sialana F."/>
            <person name="Bilban M."/>
            <person name="Lubec G."/>
        </authorList>
    </citation>
    <scope>NUCLEOTIDE SEQUENCE</scope>
    <source>
        <tissue evidence="2">Skin</tissue>
    </source>
</reference>
<dbReference type="EMBL" id="HACG01052272">
    <property type="protein sequence ID" value="CEK99143.1"/>
    <property type="molecule type" value="Transcribed_RNA"/>
</dbReference>
<dbReference type="AlphaFoldDB" id="A0A0B7C1P9"/>